<dbReference type="EMBL" id="PYAV01000018">
    <property type="protein sequence ID" value="PSL41742.1"/>
    <property type="molecule type" value="Genomic_DNA"/>
</dbReference>
<protein>
    <submittedName>
        <fullName evidence="1">Uncharacterized protein</fullName>
    </submittedName>
</protein>
<name>A0A2P8H687_9BACI</name>
<keyword evidence="2" id="KW-1185">Reference proteome</keyword>
<gene>
    <name evidence="1" type="ORF">B0H94_11855</name>
</gene>
<comment type="caution">
    <text evidence="1">The sequence shown here is derived from an EMBL/GenBank/DDBJ whole genome shotgun (WGS) entry which is preliminary data.</text>
</comment>
<accession>A0A2P8H687</accession>
<dbReference type="Proteomes" id="UP000242310">
    <property type="component" value="Unassembled WGS sequence"/>
</dbReference>
<sequence>MDWVKEGLNYWENPQCPREYLEKALVRLINETEGVELPKDHFNTLDEQDLRKEVGFYEYVSDK</sequence>
<evidence type="ECO:0000313" key="1">
    <source>
        <dbReference type="EMBL" id="PSL41742.1"/>
    </source>
</evidence>
<reference evidence="1 2" key="1">
    <citation type="submission" date="2018-03" db="EMBL/GenBank/DDBJ databases">
        <title>Genomic Encyclopedia of Type Strains, Phase III (KMG-III): the genomes of soil and plant-associated and newly described type strains.</title>
        <authorList>
            <person name="Whitman W."/>
        </authorList>
    </citation>
    <scope>NUCLEOTIDE SEQUENCE [LARGE SCALE GENOMIC DNA]</scope>
    <source>
        <strain evidence="1 2">CGMCC 1.07653</strain>
    </source>
</reference>
<proteinExistence type="predicted"/>
<organism evidence="1 2">
    <name type="scientific">Salsuginibacillus halophilus</name>
    <dbReference type="NCBI Taxonomy" id="517424"/>
    <lineage>
        <taxon>Bacteria</taxon>
        <taxon>Bacillati</taxon>
        <taxon>Bacillota</taxon>
        <taxon>Bacilli</taxon>
        <taxon>Bacillales</taxon>
        <taxon>Bacillaceae</taxon>
        <taxon>Salsuginibacillus</taxon>
    </lineage>
</organism>
<dbReference type="RefSeq" id="WP_219899792.1">
    <property type="nucleotide sequence ID" value="NZ_PYAV01000018.1"/>
</dbReference>
<dbReference type="AlphaFoldDB" id="A0A2P8H687"/>
<evidence type="ECO:0000313" key="2">
    <source>
        <dbReference type="Proteomes" id="UP000242310"/>
    </source>
</evidence>